<dbReference type="CDD" id="cd06530">
    <property type="entry name" value="S26_SPase_I"/>
    <property type="match status" value="1"/>
</dbReference>
<sequence length="165" mass="17912">MTSWMLLTVGCAVLILLFLSARLLRREFRVVTVFGESMVPSLANGERVLIRRCGVSGLSRGDIVVLHADRPLGWPKGRPVLLGEGVVIPLIKRVVALPGERIPEDLDAAPGVFSGPVVPPDSVVVVGDNARVSRDSRQYGHLPAEWVTGKMIRKLSSKEDRAIAD</sequence>
<evidence type="ECO:0000313" key="7">
    <source>
        <dbReference type="EMBL" id="MFC4059966.1"/>
    </source>
</evidence>
<dbReference type="RefSeq" id="WP_377288686.1">
    <property type="nucleotide sequence ID" value="NZ_JBHSBM010000017.1"/>
</dbReference>
<comment type="catalytic activity">
    <reaction evidence="1">
        <text>Cleavage of hydrophobic, N-terminal signal or leader sequences from secreted and periplasmic proteins.</text>
        <dbReference type="EC" id="3.4.21.89"/>
    </reaction>
</comment>
<evidence type="ECO:0000313" key="8">
    <source>
        <dbReference type="Proteomes" id="UP001595850"/>
    </source>
</evidence>
<dbReference type="InterPro" id="IPR019533">
    <property type="entry name" value="Peptidase_S26"/>
</dbReference>
<comment type="caution">
    <text evidence="7">The sequence shown here is derived from an EMBL/GenBank/DDBJ whole genome shotgun (WGS) entry which is preliminary data.</text>
</comment>
<comment type="similarity">
    <text evidence="3">Belongs to the peptidase S26 family.</text>
</comment>
<feature type="domain" description="Peptidase S26" evidence="6">
    <location>
        <begin position="116"/>
        <end position="151"/>
    </location>
</feature>
<organism evidence="7 8">
    <name type="scientific">Planomonospora corallina</name>
    <dbReference type="NCBI Taxonomy" id="1806052"/>
    <lineage>
        <taxon>Bacteria</taxon>
        <taxon>Bacillati</taxon>
        <taxon>Actinomycetota</taxon>
        <taxon>Actinomycetes</taxon>
        <taxon>Streptosporangiales</taxon>
        <taxon>Streptosporangiaceae</taxon>
        <taxon>Planomonospora</taxon>
    </lineage>
</organism>
<gene>
    <name evidence="7" type="ORF">ACFOWE_16800</name>
</gene>
<dbReference type="EC" id="3.4.21.89" evidence="4"/>
<dbReference type="PANTHER" id="PTHR43390:SF1">
    <property type="entry name" value="CHLOROPLAST PROCESSING PEPTIDASE"/>
    <property type="match status" value="1"/>
</dbReference>
<dbReference type="Pfam" id="PF10502">
    <property type="entry name" value="Peptidase_S26"/>
    <property type="match status" value="2"/>
</dbReference>
<name>A0ABV8I9T3_9ACTN</name>
<dbReference type="InterPro" id="IPR019758">
    <property type="entry name" value="Pept_S26A_signal_pept_1_CS"/>
</dbReference>
<proteinExistence type="inferred from homology"/>
<evidence type="ECO:0000256" key="4">
    <source>
        <dbReference type="ARBA" id="ARBA00013208"/>
    </source>
</evidence>
<evidence type="ECO:0000256" key="5">
    <source>
        <dbReference type="ARBA" id="ARBA00022801"/>
    </source>
</evidence>
<keyword evidence="8" id="KW-1185">Reference proteome</keyword>
<dbReference type="InterPro" id="IPR036286">
    <property type="entry name" value="LexA/Signal_pep-like_sf"/>
</dbReference>
<evidence type="ECO:0000256" key="2">
    <source>
        <dbReference type="ARBA" id="ARBA00004401"/>
    </source>
</evidence>
<evidence type="ECO:0000256" key="3">
    <source>
        <dbReference type="ARBA" id="ARBA00009370"/>
    </source>
</evidence>
<evidence type="ECO:0000256" key="1">
    <source>
        <dbReference type="ARBA" id="ARBA00000677"/>
    </source>
</evidence>
<dbReference type="InterPro" id="IPR000223">
    <property type="entry name" value="Pept_S26A_signal_pept_1"/>
</dbReference>
<feature type="domain" description="Peptidase S26" evidence="6">
    <location>
        <begin position="12"/>
        <end position="102"/>
    </location>
</feature>
<accession>A0ABV8I9T3</accession>
<dbReference type="PROSITE" id="PS00761">
    <property type="entry name" value="SPASE_I_3"/>
    <property type="match status" value="1"/>
</dbReference>
<dbReference type="Gene3D" id="2.10.109.10">
    <property type="entry name" value="Umud Fragment, subunit A"/>
    <property type="match status" value="1"/>
</dbReference>
<dbReference type="PANTHER" id="PTHR43390">
    <property type="entry name" value="SIGNAL PEPTIDASE I"/>
    <property type="match status" value="1"/>
</dbReference>
<dbReference type="EMBL" id="JBHSBM010000017">
    <property type="protein sequence ID" value="MFC4059966.1"/>
    <property type="molecule type" value="Genomic_DNA"/>
</dbReference>
<dbReference type="SUPFAM" id="SSF51306">
    <property type="entry name" value="LexA/Signal peptidase"/>
    <property type="match status" value="1"/>
</dbReference>
<evidence type="ECO:0000259" key="6">
    <source>
        <dbReference type="Pfam" id="PF10502"/>
    </source>
</evidence>
<reference evidence="8" key="1">
    <citation type="journal article" date="2019" name="Int. J. Syst. Evol. Microbiol.">
        <title>The Global Catalogue of Microorganisms (GCM) 10K type strain sequencing project: providing services to taxonomists for standard genome sequencing and annotation.</title>
        <authorList>
            <consortium name="The Broad Institute Genomics Platform"/>
            <consortium name="The Broad Institute Genome Sequencing Center for Infectious Disease"/>
            <person name="Wu L."/>
            <person name="Ma J."/>
        </authorList>
    </citation>
    <scope>NUCLEOTIDE SEQUENCE [LARGE SCALE GENOMIC DNA]</scope>
    <source>
        <strain evidence="8">TBRC 4489</strain>
    </source>
</reference>
<dbReference type="PRINTS" id="PR00727">
    <property type="entry name" value="LEADERPTASE"/>
</dbReference>
<dbReference type="Proteomes" id="UP001595850">
    <property type="component" value="Unassembled WGS sequence"/>
</dbReference>
<keyword evidence="5" id="KW-0378">Hydrolase</keyword>
<comment type="subcellular location">
    <subcellularLocation>
        <location evidence="2">Cell membrane</location>
        <topology evidence="2">Single-pass type II membrane protein</topology>
    </subcellularLocation>
</comment>
<protein>
    <recommendedName>
        <fullName evidence="4">signal peptidase I</fullName>
        <ecNumber evidence="4">3.4.21.89</ecNumber>
    </recommendedName>
</protein>